<name>A0A1G7HUN2_9BACL</name>
<sequence>MSKIIIKRLYINPQLTINFNEGQNYIIGLNGSGKTTLFNLIQYLLGLKGNFTRLINYWSFDSPYLECKFKDKSVRISRKSPSNMIFFEGDIHRQAKANSIELNQIYTELMNIKFVSPFNELATLDILGHSFYAELDIKGNSKEKQDTYHKIVGYNSEYLDSIEKDIKTIENEVAFDNHGLKMVEKYKNGVENSIAKIIEDNTLNKLNDIIGFEYKKIKEKIIENYNLMERARTILIQEKEFSEEFINEQLSIIDAFFYHTINHLTKRNENFYNFKDVMKQRNINVFSYGEKNIILFVLRLTFCRDVKDLKYNNGAGILVTDDLLSVNDADSSTGVTEKITEVVNEGALQYISFSRYNSYIPKEHVVFEMPGIQGGGIFER</sequence>
<dbReference type="Proteomes" id="UP000198972">
    <property type="component" value="Unassembled WGS sequence"/>
</dbReference>
<evidence type="ECO:0000313" key="1">
    <source>
        <dbReference type="EMBL" id="SDF03769.1"/>
    </source>
</evidence>
<dbReference type="CDD" id="cd00267">
    <property type="entry name" value="ABC_ATPase"/>
    <property type="match status" value="1"/>
</dbReference>
<dbReference type="AlphaFoldDB" id="A0A1G7HUN2"/>
<dbReference type="EMBL" id="FNBG01000005">
    <property type="protein sequence ID" value="SDF03769.1"/>
    <property type="molecule type" value="Genomic_DNA"/>
</dbReference>
<accession>A0A1G7HUN2</accession>
<protein>
    <recommendedName>
        <fullName evidence="3">AAA domain-containing protein</fullName>
    </recommendedName>
</protein>
<dbReference type="InterPro" id="IPR027417">
    <property type="entry name" value="P-loop_NTPase"/>
</dbReference>
<keyword evidence="2" id="KW-1185">Reference proteome</keyword>
<dbReference type="SUPFAM" id="SSF52540">
    <property type="entry name" value="P-loop containing nucleoside triphosphate hydrolases"/>
    <property type="match status" value="1"/>
</dbReference>
<evidence type="ECO:0008006" key="3">
    <source>
        <dbReference type="Google" id="ProtNLM"/>
    </source>
</evidence>
<gene>
    <name evidence="1" type="ORF">SAMN04488542_10530</name>
</gene>
<evidence type="ECO:0000313" key="2">
    <source>
        <dbReference type="Proteomes" id="UP000198972"/>
    </source>
</evidence>
<dbReference type="RefSeq" id="WP_091227657.1">
    <property type="nucleotide sequence ID" value="NZ_FNBG01000005.1"/>
</dbReference>
<proteinExistence type="predicted"/>
<reference evidence="1 2" key="1">
    <citation type="submission" date="2016-10" db="EMBL/GenBank/DDBJ databases">
        <authorList>
            <person name="de Groot N.N."/>
        </authorList>
    </citation>
    <scope>NUCLEOTIDE SEQUENCE [LARGE SCALE GENOMIC DNA]</scope>
    <source>
        <strain evidence="1 2">DSM 28129</strain>
    </source>
</reference>
<dbReference type="Gene3D" id="3.40.50.300">
    <property type="entry name" value="P-loop containing nucleotide triphosphate hydrolases"/>
    <property type="match status" value="1"/>
</dbReference>
<dbReference type="OrthoDB" id="308933at2"/>
<organism evidence="1 2">
    <name type="scientific">Fontibacillus panacisegetis</name>
    <dbReference type="NCBI Taxonomy" id="670482"/>
    <lineage>
        <taxon>Bacteria</taxon>
        <taxon>Bacillati</taxon>
        <taxon>Bacillota</taxon>
        <taxon>Bacilli</taxon>
        <taxon>Bacillales</taxon>
        <taxon>Paenibacillaceae</taxon>
        <taxon>Fontibacillus</taxon>
    </lineage>
</organism>